<dbReference type="AlphaFoldDB" id="F9Y847"/>
<dbReference type="PROSITE" id="PS51084">
    <property type="entry name" value="HIT_2"/>
    <property type="match status" value="1"/>
</dbReference>
<dbReference type="Proteomes" id="UP000000692">
    <property type="component" value="Chromosome"/>
</dbReference>
<dbReference type="GO" id="GO:0003824">
    <property type="term" value="F:catalytic activity"/>
    <property type="evidence" value="ECO:0007669"/>
    <property type="project" value="InterPro"/>
</dbReference>
<keyword evidence="4" id="KW-1185">Reference proteome</keyword>
<evidence type="ECO:0000259" key="2">
    <source>
        <dbReference type="PROSITE" id="PS51084"/>
    </source>
</evidence>
<evidence type="ECO:0000256" key="1">
    <source>
        <dbReference type="PROSITE-ProRule" id="PRU00464"/>
    </source>
</evidence>
<protein>
    <recommendedName>
        <fullName evidence="2">HIT domain-containing protein</fullName>
    </recommendedName>
</protein>
<dbReference type="InterPro" id="IPR036265">
    <property type="entry name" value="HIT-like_sf"/>
</dbReference>
<dbReference type="HOGENOM" id="CLU_123330_1_0_5"/>
<dbReference type="eggNOG" id="COG0537">
    <property type="taxonomic scope" value="Bacteria"/>
</dbReference>
<proteinExistence type="predicted"/>
<dbReference type="EMBL" id="CP002018">
    <property type="protein sequence ID" value="AEM41173.1"/>
    <property type="molecule type" value="Genomic_DNA"/>
</dbReference>
<dbReference type="Gene3D" id="3.30.428.10">
    <property type="entry name" value="HIT-like"/>
    <property type="match status" value="1"/>
</dbReference>
<comment type="caution">
    <text evidence="1">Lacks conserved residue(s) required for the propagation of feature annotation.</text>
</comment>
<evidence type="ECO:0000313" key="4">
    <source>
        <dbReference type="Proteomes" id="UP000000692"/>
    </source>
</evidence>
<accession>F9Y847</accession>
<dbReference type="PATRIC" id="fig|759362.5.peg.1377"/>
<gene>
    <name evidence="3" type="ordered locus">KVU_1333</name>
</gene>
<evidence type="ECO:0000313" key="3">
    <source>
        <dbReference type="EMBL" id="AEM41173.1"/>
    </source>
</evidence>
<dbReference type="InterPro" id="IPR011146">
    <property type="entry name" value="HIT-like"/>
</dbReference>
<reference evidence="3 4" key="1">
    <citation type="journal article" date="2011" name="J. Bacteriol.">
        <title>Complete genome sequence of the industrial strain Ketogulonicigenium vulgare WSH-001.</title>
        <authorList>
            <person name="Liu L."/>
            <person name="Li Y."/>
            <person name="Zhang J."/>
            <person name="Zhou Z."/>
            <person name="Liu J."/>
            <person name="Li X."/>
            <person name="Zhou J."/>
            <person name="Du G."/>
            <person name="Wang L."/>
            <person name="Chen J."/>
        </authorList>
    </citation>
    <scope>NUCLEOTIDE SEQUENCE [LARGE SCALE GENOMIC DNA]</scope>
    <source>
        <strain evidence="3 4">WSH-001</strain>
    </source>
</reference>
<dbReference type="OrthoDB" id="9799145at2"/>
<feature type="domain" description="HIT" evidence="2">
    <location>
        <begin position="6"/>
        <end position="110"/>
    </location>
</feature>
<name>F9Y847_KETVW</name>
<dbReference type="SUPFAM" id="SSF54197">
    <property type="entry name" value="HIT-like"/>
    <property type="match status" value="1"/>
</dbReference>
<organism evidence="3 4">
    <name type="scientific">Ketogulonicigenium vulgare (strain WSH-001)</name>
    <dbReference type="NCBI Taxonomy" id="759362"/>
    <lineage>
        <taxon>Bacteria</taxon>
        <taxon>Pseudomonadati</taxon>
        <taxon>Pseudomonadota</taxon>
        <taxon>Alphaproteobacteria</taxon>
        <taxon>Rhodobacterales</taxon>
        <taxon>Roseobacteraceae</taxon>
        <taxon>Ketogulonicigenium</taxon>
    </lineage>
</organism>
<dbReference type="RefSeq" id="WP_013384641.1">
    <property type="nucleotide sequence ID" value="NC_017384.1"/>
</dbReference>
<dbReference type="KEGG" id="kvl:KVU_1333"/>
<sequence length="153" mass="16810">MNLIEERVAAARLGQNPYVMTRLPSGWVVIGDVQPLPGYCLLLSDPVVPSLNDLPPPARAQFMQDMALIGDALLAVTECFRVNYEIWGNAEPALHAHIMPRYLHEPDGKRQRPACMGYSWADAPKSIDPAQMQIVQRLRDYLAVSGASIAASA</sequence>